<dbReference type="Pfam" id="PF00644">
    <property type="entry name" value="PARP"/>
    <property type="match status" value="1"/>
</dbReference>
<name>A0A8S2FFZ6_9BILA</name>
<keyword evidence="1" id="KW-0808">Transferase</keyword>
<gene>
    <name evidence="3" type="ORF">OVA965_LOCUS34573</name>
    <name evidence="4" type="ORF">TMI583_LOCUS35495</name>
</gene>
<evidence type="ECO:0000313" key="5">
    <source>
        <dbReference type="Proteomes" id="UP000677228"/>
    </source>
</evidence>
<dbReference type="EMBL" id="CAJOBA010050985">
    <property type="protein sequence ID" value="CAF4240125.1"/>
    <property type="molecule type" value="Genomic_DNA"/>
</dbReference>
<dbReference type="GO" id="GO:0005634">
    <property type="term" value="C:nucleus"/>
    <property type="evidence" value="ECO:0007669"/>
    <property type="project" value="TreeGrafter"/>
</dbReference>
<dbReference type="PANTHER" id="PTHR45740">
    <property type="entry name" value="POLY [ADP-RIBOSE] POLYMERASE"/>
    <property type="match status" value="1"/>
</dbReference>
<proteinExistence type="predicted"/>
<keyword evidence="1" id="KW-0328">Glycosyltransferase</keyword>
<dbReference type="AlphaFoldDB" id="A0A8S2FFZ6"/>
<accession>A0A8S2FFZ6</accession>
<dbReference type="GO" id="GO:0003950">
    <property type="term" value="F:NAD+ poly-ADP-ribosyltransferase activity"/>
    <property type="evidence" value="ECO:0007669"/>
    <property type="project" value="UniProtKB-UniRule"/>
</dbReference>
<protein>
    <recommendedName>
        <fullName evidence="1">Poly [ADP-ribose] polymerase</fullName>
        <shortName evidence="1">PARP</shortName>
        <ecNumber evidence="1">2.4.2.-</ecNumber>
    </recommendedName>
</protein>
<dbReference type="EC" id="2.4.2.-" evidence="1"/>
<evidence type="ECO:0000313" key="4">
    <source>
        <dbReference type="EMBL" id="CAF4240125.1"/>
    </source>
</evidence>
<dbReference type="SUPFAM" id="SSF56399">
    <property type="entry name" value="ADP-ribosylation"/>
    <property type="match status" value="1"/>
</dbReference>
<evidence type="ECO:0000313" key="3">
    <source>
        <dbReference type="EMBL" id="CAF1444588.1"/>
    </source>
</evidence>
<comment type="caution">
    <text evidence="3">The sequence shown here is derived from an EMBL/GenBank/DDBJ whole genome shotgun (WGS) entry which is preliminary data.</text>
</comment>
<reference evidence="3" key="1">
    <citation type="submission" date="2021-02" db="EMBL/GenBank/DDBJ databases">
        <authorList>
            <person name="Nowell W R."/>
        </authorList>
    </citation>
    <scope>NUCLEOTIDE SEQUENCE</scope>
</reference>
<sequence>MTPTPAVEDEQWIETTYDTTTLYSITVRIRLIDTLCQIEMHGEASIGELITDISQKANLTAPPDHYYLMFDAHELDINDTIRKSGLLNSIGTSVQSYPELRLKVVHQIKESIHLGTHVVLISPEKLVYQEILKIPASPTQKQIMPEILQPLAKQTFKHKSQSSMFLSNLISMPVFTKQVIDELPSIRITISLKQDKFNWNTFLKFLAIDLEIDRNDMFLMSAQEGSTKFEIKFKASISLCKKKMKKIAEKLCVIILPTSRCAQFIAEQKSLGDITEVSKIEAKLHNFFEGKNSIEAETSLTPDDIDAVLTLVQRPAIIDAPSWQYLTEKSREISSCILHAFQMSPIEYVIENLSLVHNEDLYKLYHDCYAHGEEKILFHGTQTSNFDGIFEKNFQNFVGSKRTDSGWYGRGIYFSTSPKYCASYAHSDVNSIVYLICSLVKLGKMYHVTDMSYMGKEMRVDSDSHYVKVTASGHPTNAEHSFFEEFVIKQSNQILPLYIIGLRPVHRFVLWRDPKISDDHNGPLFAQMKQGYNFNIYGSETSAEALAVLECKLNDPKMQCVVVTNGADKGEEFVRQCRNMRSSLPMIVYCSQVGYHKLWATKIGGHPEIQVTGSSNDVFNFINSTFPKTAI</sequence>
<dbReference type="InterPro" id="IPR051712">
    <property type="entry name" value="ARTD-AVP"/>
</dbReference>
<evidence type="ECO:0000259" key="2">
    <source>
        <dbReference type="PROSITE" id="PS51059"/>
    </source>
</evidence>
<dbReference type="PANTHER" id="PTHR45740:SF2">
    <property type="entry name" value="POLY [ADP-RIBOSE] POLYMERASE"/>
    <property type="match status" value="1"/>
</dbReference>
<dbReference type="InterPro" id="IPR012317">
    <property type="entry name" value="Poly(ADP-ribose)pol_cat_dom"/>
</dbReference>
<dbReference type="Proteomes" id="UP000682733">
    <property type="component" value="Unassembled WGS sequence"/>
</dbReference>
<dbReference type="GO" id="GO:1990404">
    <property type="term" value="F:NAD+-protein mono-ADP-ribosyltransferase activity"/>
    <property type="evidence" value="ECO:0007669"/>
    <property type="project" value="TreeGrafter"/>
</dbReference>
<dbReference type="PROSITE" id="PS51059">
    <property type="entry name" value="PARP_CATALYTIC"/>
    <property type="match status" value="1"/>
</dbReference>
<feature type="domain" description="PARP catalytic" evidence="2">
    <location>
        <begin position="299"/>
        <end position="511"/>
    </location>
</feature>
<dbReference type="Proteomes" id="UP000677228">
    <property type="component" value="Unassembled WGS sequence"/>
</dbReference>
<evidence type="ECO:0000256" key="1">
    <source>
        <dbReference type="RuleBase" id="RU362114"/>
    </source>
</evidence>
<dbReference type="EMBL" id="CAJNOK010029179">
    <property type="protein sequence ID" value="CAF1444588.1"/>
    <property type="molecule type" value="Genomic_DNA"/>
</dbReference>
<keyword evidence="1" id="KW-0520">NAD</keyword>
<dbReference type="Gene3D" id="3.90.228.10">
    <property type="match status" value="1"/>
</dbReference>
<organism evidence="3 5">
    <name type="scientific">Didymodactylos carnosus</name>
    <dbReference type="NCBI Taxonomy" id="1234261"/>
    <lineage>
        <taxon>Eukaryota</taxon>
        <taxon>Metazoa</taxon>
        <taxon>Spiralia</taxon>
        <taxon>Gnathifera</taxon>
        <taxon>Rotifera</taxon>
        <taxon>Eurotatoria</taxon>
        <taxon>Bdelloidea</taxon>
        <taxon>Philodinida</taxon>
        <taxon>Philodinidae</taxon>
        <taxon>Didymodactylos</taxon>
    </lineage>
</organism>